<gene>
    <name evidence="1" type="ORF">METZ01_LOCUS123610</name>
</gene>
<organism evidence="1">
    <name type="scientific">marine metagenome</name>
    <dbReference type="NCBI Taxonomy" id="408172"/>
    <lineage>
        <taxon>unclassified sequences</taxon>
        <taxon>metagenomes</taxon>
        <taxon>ecological metagenomes</taxon>
    </lineage>
</organism>
<evidence type="ECO:0000313" key="1">
    <source>
        <dbReference type="EMBL" id="SVA70756.1"/>
    </source>
</evidence>
<reference evidence="1" key="1">
    <citation type="submission" date="2018-05" db="EMBL/GenBank/DDBJ databases">
        <authorList>
            <person name="Lanie J.A."/>
            <person name="Ng W.-L."/>
            <person name="Kazmierczak K.M."/>
            <person name="Andrzejewski T.M."/>
            <person name="Davidsen T.M."/>
            <person name="Wayne K.J."/>
            <person name="Tettelin H."/>
            <person name="Glass J.I."/>
            <person name="Rusch D."/>
            <person name="Podicherti R."/>
            <person name="Tsui H.-C.T."/>
            <person name="Winkler M.E."/>
        </authorList>
    </citation>
    <scope>NUCLEOTIDE SEQUENCE</scope>
</reference>
<dbReference type="AlphaFoldDB" id="A0A381Y0X7"/>
<dbReference type="EMBL" id="UINC01017132">
    <property type="protein sequence ID" value="SVA70756.1"/>
    <property type="molecule type" value="Genomic_DNA"/>
</dbReference>
<name>A0A381Y0X7_9ZZZZ</name>
<proteinExistence type="predicted"/>
<accession>A0A381Y0X7</accession>
<protein>
    <submittedName>
        <fullName evidence="1">Uncharacterized protein</fullName>
    </submittedName>
</protein>
<sequence>MLNSVPSPEVINRNTLMTQCIISEMNHLQLTINH</sequence>